<feature type="compositionally biased region" description="Basic and acidic residues" evidence="1">
    <location>
        <begin position="21"/>
        <end position="34"/>
    </location>
</feature>
<sequence length="149" mass="17383">MFDVTHNRRLTSENRQTGRRTSKDRTPGKHRQDGGYENNQPTTATTSNVDHHQREGFERGDFIHLSREHCLNYRRSGRGCQIERESGRRARNTFINLESIWKSLSLSHHQQQNSVGFSIQTSSQSVLLYGSETWQASHKEYFQKVADLY</sequence>
<protein>
    <submittedName>
        <fullName evidence="3">Uncharacterized protein</fullName>
    </submittedName>
</protein>
<dbReference type="Proteomes" id="UP000050795">
    <property type="component" value="Unassembled WGS sequence"/>
</dbReference>
<name>A0AA85JW32_TRIRE</name>
<feature type="compositionally biased region" description="Polar residues" evidence="1">
    <location>
        <begin position="37"/>
        <end position="48"/>
    </location>
</feature>
<dbReference type="WBParaSite" id="TREG1_49270.1">
    <property type="protein sequence ID" value="TREG1_49270.1"/>
    <property type="gene ID" value="TREG1_49270"/>
</dbReference>
<feature type="region of interest" description="Disordered" evidence="1">
    <location>
        <begin position="1"/>
        <end position="55"/>
    </location>
</feature>
<accession>A0AA85JW32</accession>
<reference evidence="2" key="1">
    <citation type="submission" date="2022-06" db="EMBL/GenBank/DDBJ databases">
        <authorList>
            <person name="Berger JAMES D."/>
            <person name="Berger JAMES D."/>
        </authorList>
    </citation>
    <scope>NUCLEOTIDE SEQUENCE [LARGE SCALE GENOMIC DNA]</scope>
</reference>
<dbReference type="AlphaFoldDB" id="A0AA85JW32"/>
<evidence type="ECO:0000313" key="3">
    <source>
        <dbReference type="WBParaSite" id="TREG1_49270.1"/>
    </source>
</evidence>
<evidence type="ECO:0000313" key="2">
    <source>
        <dbReference type="Proteomes" id="UP000050795"/>
    </source>
</evidence>
<organism evidence="2 3">
    <name type="scientific">Trichobilharzia regenti</name>
    <name type="common">Nasal bird schistosome</name>
    <dbReference type="NCBI Taxonomy" id="157069"/>
    <lineage>
        <taxon>Eukaryota</taxon>
        <taxon>Metazoa</taxon>
        <taxon>Spiralia</taxon>
        <taxon>Lophotrochozoa</taxon>
        <taxon>Platyhelminthes</taxon>
        <taxon>Trematoda</taxon>
        <taxon>Digenea</taxon>
        <taxon>Strigeidida</taxon>
        <taxon>Schistosomatoidea</taxon>
        <taxon>Schistosomatidae</taxon>
        <taxon>Trichobilharzia</taxon>
    </lineage>
</organism>
<evidence type="ECO:0000256" key="1">
    <source>
        <dbReference type="SAM" id="MobiDB-lite"/>
    </source>
</evidence>
<keyword evidence="2" id="KW-1185">Reference proteome</keyword>
<proteinExistence type="predicted"/>
<reference evidence="3" key="2">
    <citation type="submission" date="2023-11" db="UniProtKB">
        <authorList>
            <consortium name="WormBaseParasite"/>
        </authorList>
    </citation>
    <scope>IDENTIFICATION</scope>
</reference>